<organism evidence="2 3">
    <name type="scientific">Lactiplantibacillus mudanjiangensis</name>
    <dbReference type="NCBI Taxonomy" id="1296538"/>
    <lineage>
        <taxon>Bacteria</taxon>
        <taxon>Bacillati</taxon>
        <taxon>Bacillota</taxon>
        <taxon>Bacilli</taxon>
        <taxon>Lactobacillales</taxon>
        <taxon>Lactobacillaceae</taxon>
        <taxon>Lactiplantibacillus</taxon>
    </lineage>
</organism>
<name>A0A660DY40_9LACO</name>
<reference evidence="2 3" key="1">
    <citation type="submission" date="2018-11" db="EMBL/GenBank/DDBJ databases">
        <authorList>
            <person name="Wuyts S."/>
        </authorList>
    </citation>
    <scope>NUCLEOTIDE SEQUENCE [LARGE SCALE GENOMIC DNA]</scope>
    <source>
        <strain evidence="2">Lactobacillus mudanjiangensis AMBF249</strain>
    </source>
</reference>
<proteinExistence type="predicted"/>
<protein>
    <submittedName>
        <fullName evidence="2">Uncharacterized protein</fullName>
    </submittedName>
</protein>
<sequence length="228" mass="26487">MSNNKPSFRPRLLGSGSSNKPKNAPRLNAGIRLMSSNRPLALNVHNADAQVAFLETCRKCLKITDLSFSNYIPNDMWLNGDRIEKDVQAICREPALIKRRTTPVRMNQRIEKILLQHLPVDLVHEYRDGIREADMDNYAMQLTRRGAFRAFLIYAISNPGSDKAKNWLVVVLFDPYHLVFPVAQEKQTKDEFMVSTFKRVKDYNETYENYFKEEFRNVQFLDVADLLN</sequence>
<evidence type="ECO:0000313" key="2">
    <source>
        <dbReference type="EMBL" id="VDG26832.1"/>
    </source>
</evidence>
<dbReference type="EMBL" id="UYIG01000001">
    <property type="protein sequence ID" value="VDG26832.1"/>
    <property type="molecule type" value="Genomic_DNA"/>
</dbReference>
<dbReference type="Proteomes" id="UP000289996">
    <property type="component" value="Unassembled WGS sequence"/>
</dbReference>
<accession>A0A660DY40</accession>
<dbReference type="AlphaFoldDB" id="A0A660DY40"/>
<evidence type="ECO:0000313" key="3">
    <source>
        <dbReference type="Proteomes" id="UP000289996"/>
    </source>
</evidence>
<keyword evidence="3" id="KW-1185">Reference proteome</keyword>
<feature type="region of interest" description="Disordered" evidence="1">
    <location>
        <begin position="1"/>
        <end position="26"/>
    </location>
</feature>
<gene>
    <name evidence="2" type="ORF">MUDAN_MDHGFNIF_00232</name>
</gene>
<evidence type="ECO:0000256" key="1">
    <source>
        <dbReference type="SAM" id="MobiDB-lite"/>
    </source>
</evidence>